<feature type="compositionally biased region" description="Pro residues" evidence="1">
    <location>
        <begin position="145"/>
        <end position="157"/>
    </location>
</feature>
<reference evidence="2" key="1">
    <citation type="submission" date="2020-02" db="EMBL/GenBank/DDBJ databases">
        <authorList>
            <person name="Meier V. D."/>
        </authorList>
    </citation>
    <scope>NUCLEOTIDE SEQUENCE</scope>
    <source>
        <strain evidence="2">AVDCRST_MAG02</strain>
    </source>
</reference>
<feature type="non-terminal residue" evidence="2">
    <location>
        <position position="1"/>
    </location>
</feature>
<evidence type="ECO:0000313" key="2">
    <source>
        <dbReference type="EMBL" id="CAA9465052.1"/>
    </source>
</evidence>
<gene>
    <name evidence="2" type="ORF">AVDCRST_MAG02-3512</name>
</gene>
<dbReference type="EMBL" id="CADCVH010000094">
    <property type="protein sequence ID" value="CAA9465052.1"/>
    <property type="molecule type" value="Genomic_DNA"/>
</dbReference>
<evidence type="ECO:0000256" key="1">
    <source>
        <dbReference type="SAM" id="MobiDB-lite"/>
    </source>
</evidence>
<feature type="region of interest" description="Disordered" evidence="1">
    <location>
        <begin position="1"/>
        <end position="164"/>
    </location>
</feature>
<accession>A0A6J4RGA2</accession>
<feature type="compositionally biased region" description="Low complexity" evidence="1">
    <location>
        <begin position="73"/>
        <end position="82"/>
    </location>
</feature>
<protein>
    <submittedName>
        <fullName evidence="2">Uncharacterized protein</fullName>
    </submittedName>
</protein>
<organism evidence="2">
    <name type="scientific">uncultured Rubrobacteraceae bacterium</name>
    <dbReference type="NCBI Taxonomy" id="349277"/>
    <lineage>
        <taxon>Bacteria</taxon>
        <taxon>Bacillati</taxon>
        <taxon>Actinomycetota</taxon>
        <taxon>Rubrobacteria</taxon>
        <taxon>Rubrobacterales</taxon>
        <taxon>Rubrobacteraceae</taxon>
        <taxon>environmental samples</taxon>
    </lineage>
</organism>
<sequence length="164" mass="17614">EQHGVGARPCGGRVAKRGHREASQPELPPAVRRQPRGRRLRLAGAPVLPGFHAKHRGPERGALRAGGAGRGADAGARPDPGLSHQPGRRRKHSSQRRDPALRGRRAAGHGPRSPGVRHDKRAGRPDLAGHPLQPRRQTALRGRRPGPPEPRTLPPAREPQGEGL</sequence>
<proteinExistence type="predicted"/>
<dbReference type="AlphaFoldDB" id="A0A6J4RGA2"/>
<feature type="non-terminal residue" evidence="2">
    <location>
        <position position="164"/>
    </location>
</feature>
<name>A0A6J4RGA2_9ACTN</name>